<comment type="caution">
    <text evidence="1">The sequence shown here is derived from an EMBL/GenBank/DDBJ whole genome shotgun (WGS) entry which is preliminary data.</text>
</comment>
<sequence length="791" mass="90839">MILDKKGKYNQETAKAVKVSYEIAMLIAMNKKPHAIGENLVKPCIVNAVKILLGDDMAKQFKNISLSDSTVKRRIDELADDIKQQVLEKANCAQLIVYARFIANNTIEEKLLFSEPLKTTTKGADVFQAVSQFFGVNSVMWETLVGVCTDGAPAMLGSRSGFVKMVKSKNPSIFAMHCAIHRQALVAKTLPDDLREDLNFAVEVVNYVKSSALNTRLFASLCESLNADHMALLYHTEVCWLSKGNMLGRIYELREAVAEFLEQRGRRTVCRAFKSEHFQLSLAYLADIFEALNSLNLKLQGANANVMAHYDIVQSFTAKISLCLFKGSFKLRCSFSVCLCCRAVGTLNTMMNERWFNTVAFIEEITNSVKKKKYNCDLFNLIEEFVDILEPDYETLECLSFKEVIDFYCTLRYLKSIVVGTDVQDRMFPKLGKLIDKCYQCAGLEASEKDNKKFINDISSNGITSENKPIQTKSSGHSKFIYNPRNPKYRYYHIIQGWLKEQKTDVPGIFSTGRYGYKQVYMDIPEKMLEDFQERNIHFKHTIEMMANVQIHFLKKKVSIIGEDDRSIDAAILIFLHINNYPSFFNIACEMVLKYLINMENVTSLTDVQLETLEHGLNCSKKVNDFQHTGESDDRSYPLKADDGYCPFLAPIPRRNEADEWNKYYYDFMSTNLSFHEQQRKDLFFEPVKHENVMRRNPYRYKKLIIIKSSDVEKLVGKHGSVLWAIQTITDTLIIIENFTFTKNFKRIIFCAANARNLRSTIHFIRILIENKLNVQRLADNMAKVANLNFS</sequence>
<reference evidence="1 2" key="1">
    <citation type="submission" date="2024-07" db="EMBL/GenBank/DDBJ databases">
        <title>Enhanced genomic and transcriptomic resources for Trichinella pseudospiralis and T. spiralis underpin the discovery of pronounced molecular differences between stages and species.</title>
        <authorList>
            <person name="Pasi K.K."/>
            <person name="La Rosa G."/>
            <person name="Gomez-Morales M.A."/>
            <person name="Tosini F."/>
            <person name="Sumanam S."/>
            <person name="Young N.D."/>
            <person name="Chang B.C."/>
            <person name="Robin G.B."/>
        </authorList>
    </citation>
    <scope>NUCLEOTIDE SEQUENCE [LARGE SCALE GENOMIC DNA]</scope>
    <source>
        <strain evidence="1">ISS534</strain>
    </source>
</reference>
<evidence type="ECO:0000313" key="1">
    <source>
        <dbReference type="EMBL" id="KAL1243057.1"/>
    </source>
</evidence>
<accession>A0ABR3KUJ5</accession>
<proteinExistence type="predicted"/>
<organism evidence="1 2">
    <name type="scientific">Trichinella spiralis</name>
    <name type="common">Trichina worm</name>
    <dbReference type="NCBI Taxonomy" id="6334"/>
    <lineage>
        <taxon>Eukaryota</taxon>
        <taxon>Metazoa</taxon>
        <taxon>Ecdysozoa</taxon>
        <taxon>Nematoda</taxon>
        <taxon>Enoplea</taxon>
        <taxon>Dorylaimia</taxon>
        <taxon>Trichinellida</taxon>
        <taxon>Trichinellidae</taxon>
        <taxon>Trichinella</taxon>
    </lineage>
</organism>
<protein>
    <recommendedName>
        <fullName evidence="3">SCAN domain-containing protein 3</fullName>
    </recommendedName>
</protein>
<evidence type="ECO:0008006" key="3">
    <source>
        <dbReference type="Google" id="ProtNLM"/>
    </source>
</evidence>
<evidence type="ECO:0000313" key="2">
    <source>
        <dbReference type="Proteomes" id="UP001558632"/>
    </source>
</evidence>
<dbReference type="PANTHER" id="PTHR45913:SF19">
    <property type="entry name" value="LOW QUALITY PROTEIN: ZINC FINGER BED DOMAIN-CONTAINING PROTEIN 5-LIKE"/>
    <property type="match status" value="1"/>
</dbReference>
<keyword evidence="2" id="KW-1185">Reference proteome</keyword>
<gene>
    <name evidence="1" type="ORF">TSPI_03336</name>
</gene>
<dbReference type="EMBL" id="JBEUSY010000170">
    <property type="protein sequence ID" value="KAL1243057.1"/>
    <property type="molecule type" value="Genomic_DNA"/>
</dbReference>
<dbReference type="PANTHER" id="PTHR45913">
    <property type="entry name" value="EPM2A-INTERACTING PROTEIN 1"/>
    <property type="match status" value="1"/>
</dbReference>
<dbReference type="Proteomes" id="UP001558632">
    <property type="component" value="Unassembled WGS sequence"/>
</dbReference>
<name>A0ABR3KUJ5_TRISP</name>